<comment type="caution">
    <text evidence="1">The sequence shown here is derived from an EMBL/GenBank/DDBJ whole genome shotgun (WGS) entry which is preliminary data.</text>
</comment>
<name>M5TZ20_9BACT</name>
<protein>
    <submittedName>
        <fullName evidence="1">Uncharacterized protein</fullName>
    </submittedName>
</protein>
<proteinExistence type="predicted"/>
<dbReference type="PATRIC" id="fig|1263870.3.peg.4344"/>
<evidence type="ECO:0000313" key="1">
    <source>
        <dbReference type="EMBL" id="EMI54450.1"/>
    </source>
</evidence>
<dbReference type="AlphaFoldDB" id="M5TZ20"/>
<reference evidence="1 2" key="1">
    <citation type="journal article" date="2013" name="Mar. Genomics">
        <title>Expression of sulfatases in Rhodopirellula baltica and the diversity of sulfatases in the genus Rhodopirellula.</title>
        <authorList>
            <person name="Wegner C.E."/>
            <person name="Richter-Heitmann T."/>
            <person name="Klindworth A."/>
            <person name="Klockow C."/>
            <person name="Richter M."/>
            <person name="Achstetter T."/>
            <person name="Glockner F.O."/>
            <person name="Harder J."/>
        </authorList>
    </citation>
    <scope>NUCLEOTIDE SEQUENCE [LARGE SCALE GENOMIC DNA]</scope>
    <source>
        <strain evidence="1 2">SM41</strain>
    </source>
</reference>
<evidence type="ECO:0000313" key="2">
    <source>
        <dbReference type="Proteomes" id="UP000011885"/>
    </source>
</evidence>
<gene>
    <name evidence="1" type="ORF">RSSM_04105</name>
</gene>
<dbReference type="Proteomes" id="UP000011885">
    <property type="component" value="Unassembled WGS sequence"/>
</dbReference>
<dbReference type="EMBL" id="ANOH01000277">
    <property type="protein sequence ID" value="EMI54450.1"/>
    <property type="molecule type" value="Genomic_DNA"/>
</dbReference>
<keyword evidence="2" id="KW-1185">Reference proteome</keyword>
<organism evidence="1 2">
    <name type="scientific">Rhodopirellula sallentina SM41</name>
    <dbReference type="NCBI Taxonomy" id="1263870"/>
    <lineage>
        <taxon>Bacteria</taxon>
        <taxon>Pseudomonadati</taxon>
        <taxon>Planctomycetota</taxon>
        <taxon>Planctomycetia</taxon>
        <taxon>Pirellulales</taxon>
        <taxon>Pirellulaceae</taxon>
        <taxon>Rhodopirellula</taxon>
    </lineage>
</organism>
<sequence length="45" mass="4748">MRYSARYPARCKIGMIGLPGNTDSKPQFACLASLSCLIGPGVVFG</sequence>
<accession>M5TZ20</accession>